<keyword evidence="4" id="KW-0378">Hydrolase</keyword>
<evidence type="ECO:0000256" key="5">
    <source>
        <dbReference type="ARBA" id="ARBA00022806"/>
    </source>
</evidence>
<reference evidence="11 12" key="1">
    <citation type="submission" date="2020-08" db="EMBL/GenBank/DDBJ databases">
        <title>Plant Genome Project.</title>
        <authorList>
            <person name="Zhang R.-G."/>
        </authorList>
    </citation>
    <scope>NUCLEOTIDE SEQUENCE [LARGE SCALE GENOMIC DNA]</scope>
    <source>
        <tissue evidence="11">Rhizome</tissue>
    </source>
</reference>
<name>A0A8J5KTX7_ZINOF</name>
<evidence type="ECO:0000313" key="11">
    <source>
        <dbReference type="EMBL" id="KAG6495504.1"/>
    </source>
</evidence>
<gene>
    <name evidence="11" type="ORF">ZIOFF_043329</name>
</gene>
<evidence type="ECO:0000256" key="3">
    <source>
        <dbReference type="ARBA" id="ARBA00022741"/>
    </source>
</evidence>
<dbReference type="InterPro" id="IPR027417">
    <property type="entry name" value="P-loop_NTPase"/>
</dbReference>
<protein>
    <recommendedName>
        <fullName evidence="13">DExH-box ATP-dependent RNA helicase DExH11</fullName>
    </recommendedName>
</protein>
<dbReference type="SMART" id="SM00490">
    <property type="entry name" value="HELICc"/>
    <property type="match status" value="1"/>
</dbReference>
<dbReference type="SUPFAM" id="SSF52540">
    <property type="entry name" value="P-loop containing nucleoside triphosphate hydrolases"/>
    <property type="match status" value="1"/>
</dbReference>
<dbReference type="Pfam" id="PF08148">
    <property type="entry name" value="DSHCT"/>
    <property type="match status" value="1"/>
</dbReference>
<dbReference type="Gene3D" id="1.10.3380.30">
    <property type="match status" value="1"/>
</dbReference>
<dbReference type="SMART" id="SM00487">
    <property type="entry name" value="DEXDc"/>
    <property type="match status" value="1"/>
</dbReference>
<evidence type="ECO:0008006" key="13">
    <source>
        <dbReference type="Google" id="ProtNLM"/>
    </source>
</evidence>
<keyword evidence="2" id="KW-0963">Cytoplasm</keyword>
<evidence type="ECO:0000256" key="8">
    <source>
        <dbReference type="SAM" id="MobiDB-lite"/>
    </source>
</evidence>
<evidence type="ECO:0000259" key="9">
    <source>
        <dbReference type="PROSITE" id="PS51192"/>
    </source>
</evidence>
<dbReference type="Pfam" id="PF21408">
    <property type="entry name" value="MTR4-like_stalk"/>
    <property type="match status" value="1"/>
</dbReference>
<keyword evidence="3" id="KW-0547">Nucleotide-binding</keyword>
<dbReference type="CDD" id="cd18795">
    <property type="entry name" value="SF2_C_Ski2"/>
    <property type="match status" value="1"/>
</dbReference>
<proteinExistence type="predicted"/>
<keyword evidence="6" id="KW-0067">ATP-binding</keyword>
<dbReference type="GO" id="GO:0070478">
    <property type="term" value="P:nuclear-transcribed mRNA catabolic process, 3'-5' exonucleolytic nonsense-mediated decay"/>
    <property type="evidence" value="ECO:0007669"/>
    <property type="project" value="TreeGrafter"/>
</dbReference>
<evidence type="ECO:0000256" key="4">
    <source>
        <dbReference type="ARBA" id="ARBA00022801"/>
    </source>
</evidence>
<dbReference type="InterPro" id="IPR014001">
    <property type="entry name" value="Helicase_ATP-bd"/>
</dbReference>
<dbReference type="Gene3D" id="3.40.50.300">
    <property type="entry name" value="P-loop containing nucleotide triphosphate hydrolases"/>
    <property type="match status" value="2"/>
</dbReference>
<keyword evidence="5" id="KW-0347">Helicase</keyword>
<dbReference type="PIRSF" id="PIRSF005198">
    <property type="entry name" value="Antiviral_helicase_SKI2"/>
    <property type="match status" value="1"/>
</dbReference>
<dbReference type="PROSITE" id="PS51192">
    <property type="entry name" value="HELICASE_ATP_BIND_1"/>
    <property type="match status" value="1"/>
</dbReference>
<dbReference type="InterPro" id="IPR001650">
    <property type="entry name" value="Helicase_C-like"/>
</dbReference>
<dbReference type="EMBL" id="JACMSC010000012">
    <property type="protein sequence ID" value="KAG6495504.1"/>
    <property type="molecule type" value="Genomic_DNA"/>
</dbReference>
<evidence type="ECO:0000256" key="1">
    <source>
        <dbReference type="ARBA" id="ARBA00004496"/>
    </source>
</evidence>
<evidence type="ECO:0000256" key="2">
    <source>
        <dbReference type="ARBA" id="ARBA00022490"/>
    </source>
</evidence>
<evidence type="ECO:0000256" key="7">
    <source>
        <dbReference type="ARBA" id="ARBA00022884"/>
    </source>
</evidence>
<evidence type="ECO:0000256" key="6">
    <source>
        <dbReference type="ARBA" id="ARBA00022840"/>
    </source>
</evidence>
<dbReference type="PROSITE" id="PS51194">
    <property type="entry name" value="HELICASE_CTER"/>
    <property type="match status" value="1"/>
</dbReference>
<dbReference type="PANTHER" id="PTHR12131:SF24">
    <property type="entry name" value="DEXH-BOX ATP-DEPENDENT RNA HELICASE DEXH11"/>
    <property type="match status" value="1"/>
</dbReference>
<dbReference type="GO" id="GO:0016787">
    <property type="term" value="F:hydrolase activity"/>
    <property type="evidence" value="ECO:0007669"/>
    <property type="project" value="UniProtKB-KW"/>
</dbReference>
<sequence>MERVVAANEVAFSLGFTGHSGHLHLEPLHPVVRPNSLTSLPDFILPPAFPQETHERMRESIEENYFHPEVDLDEFSVQNSGRWWHYDWFDRAKIQLEPSEPRFIVAPMWELPFRRSKNSVIWNPHSVEVDITLLMEGAQELGSMPRMPGPPKEFVRGSTNNRPFRPGGLEGSQALQRSLPEGAHSGDWVHEVIHGGHAQNVPPSSKNGLDLGSLKCHVTDEWAIYLGLDQVKEECFISHQTFYNKHSVQFNYLFKKAWEEDIIEGSSGDEVSHSPKEAAEFLSASLLLVLRLHYLVELTSMFDGWGRAGARGLRDLCLRDLSLDNKLLSAGAGGLMEELELIDEPIQMSMVWALLGGNDIIVDHFHELVPDMAIDFPFELDSFQKEAIYYLERGESVFVAAHTSAGKTVVAEYAFALASKHCTRAVYTAPIKTISNQKYRDFSGKFDVGLLTGDVSLKPEASCLIMTTEILRSMLYKGADIIRDIEWVIFDEVHYVNDAERGVVWEEVIIMLPSHVNIVLLSATPRASPSGHVRLLRPWDFARGRRLLLEKQKKLAVHWTIKRPVPLEHCLFFSGGLFKICENDEFLPQGFKAVKEVYKKRKSNAVGGPSGVKHVASHFHGGGQPKQFDRSNRERSQKHSGHQNAQNSLNTSGNQHTSGLRRSESSLWLSLINKLSKNAQLPVVIFCFSKNRVDKSADNMTGTDLTSNSEKSEIRVFCDKAFSRLKGSDRNLPQVVRVENLLKRGIGVHHAGLLPIVKEVVEMLFCRGVIKEGLGAMVKVPSYYLESWKQPLVKQVLFSTETFAMGVNAPARTVVFDTLRKFDGKDFRKLLPGEYIQMAGRAGRRGLDNIGTVVIMCRDEIPEESDLKQVMVGRPTRLESQFRLTYTMILHLLRVEELKHFGIVPESRGNLWHRRRHPMTPPATPARLQRLLAQRRRSPATPPKAPVAMRSRHTGHSIAMPFVVRAIPSFARTIPPVVEDMLKRSFAEFHAQKNLPEKERLLLQKLRQSTKKIDCIKGEPTIEAYYEMASEAETYRRQIMEAILLLQSTQQLLSPGRLVIVKQLPAEDHLLGVVLKTPAAANKQYIILVLTTATASSMQASCPLNKIQENQSFQQGYFITPKGKRGTEEEYFSSITSRKGSGAINIKLPHYGSASGINYAVTEMENKDIISICNCKMKIDQVRLLEDASNIAYAKTVQELLKQKPDGNKFPPALDAVKDLKLKDMALVQMYHIYNEFLQNMSENKCHGCTKLNEHIMLMKEQSRHKEEVNALKFQMSDDALQQMPDFQGRIDVLKEIYCIDSDLVVQLKGRVACEMNSGEELICTECLFENQLDDLEPEEAVAIMSSLVFQQNNTTEPSLTPKLAYAKKRLYDTAIRLGQLQAQFKLSIDPVEYARDNLKFGLVEVVYEWAKGTPFADICELTDVPEGLIVRTIVRLDETCREFKNAASIMGNSSLYKKMETASNAIKRDIVFAASLYVTGV</sequence>
<dbReference type="FunFam" id="3.40.50.300:FF:000354">
    <property type="entry name" value="ATP-dependent RNA helicase SKI2"/>
    <property type="match status" value="1"/>
</dbReference>
<feature type="region of interest" description="Disordered" evidence="8">
    <location>
        <begin position="603"/>
        <end position="659"/>
    </location>
</feature>
<dbReference type="FunFam" id="1.10.3380.30:FF:000001">
    <property type="entry name" value="Ski2 ATP-dependent RNA helicase"/>
    <property type="match status" value="1"/>
</dbReference>
<dbReference type="GO" id="GO:0003724">
    <property type="term" value="F:RNA helicase activity"/>
    <property type="evidence" value="ECO:0007669"/>
    <property type="project" value="InterPro"/>
</dbReference>
<feature type="domain" description="Helicase ATP-binding" evidence="9">
    <location>
        <begin position="388"/>
        <end position="525"/>
    </location>
</feature>
<dbReference type="InterPro" id="IPR050699">
    <property type="entry name" value="RNA-DNA_Helicase"/>
</dbReference>
<dbReference type="Pfam" id="PF17911">
    <property type="entry name" value="Ski2_N"/>
    <property type="match status" value="1"/>
</dbReference>
<dbReference type="SMART" id="SM01142">
    <property type="entry name" value="DSHCT"/>
    <property type="match status" value="1"/>
</dbReference>
<dbReference type="InterPro" id="IPR012961">
    <property type="entry name" value="Ski2/MTR4_C"/>
</dbReference>
<keyword evidence="12" id="KW-1185">Reference proteome</keyword>
<evidence type="ECO:0000259" key="10">
    <source>
        <dbReference type="PROSITE" id="PS51194"/>
    </source>
</evidence>
<dbReference type="InterPro" id="IPR040801">
    <property type="entry name" value="Ski2_N"/>
</dbReference>
<keyword evidence="7" id="KW-0694">RNA-binding</keyword>
<comment type="subcellular location">
    <subcellularLocation>
        <location evidence="1">Cytoplasm</location>
    </subcellularLocation>
</comment>
<evidence type="ECO:0000313" key="12">
    <source>
        <dbReference type="Proteomes" id="UP000734854"/>
    </source>
</evidence>
<dbReference type="InterPro" id="IPR048392">
    <property type="entry name" value="MTR4-like_stalk"/>
</dbReference>
<dbReference type="GO" id="GO:0055087">
    <property type="term" value="C:Ski complex"/>
    <property type="evidence" value="ECO:0007669"/>
    <property type="project" value="TreeGrafter"/>
</dbReference>
<dbReference type="GO" id="GO:0005524">
    <property type="term" value="F:ATP binding"/>
    <property type="evidence" value="ECO:0007669"/>
    <property type="project" value="UniProtKB-KW"/>
</dbReference>
<dbReference type="PANTHER" id="PTHR12131">
    <property type="entry name" value="ATP-DEPENDENT RNA AND DNA HELICASE"/>
    <property type="match status" value="1"/>
</dbReference>
<accession>A0A8J5KTX7</accession>
<dbReference type="GO" id="GO:0003723">
    <property type="term" value="F:RNA binding"/>
    <property type="evidence" value="ECO:0007669"/>
    <property type="project" value="UniProtKB-KW"/>
</dbReference>
<dbReference type="InterPro" id="IPR011545">
    <property type="entry name" value="DEAD/DEAH_box_helicase_dom"/>
</dbReference>
<dbReference type="InterPro" id="IPR016438">
    <property type="entry name" value="SKI2-like"/>
</dbReference>
<dbReference type="Proteomes" id="UP000734854">
    <property type="component" value="Unassembled WGS sequence"/>
</dbReference>
<dbReference type="Pfam" id="PF13234">
    <property type="entry name" value="MTR4_beta-barrel"/>
    <property type="match status" value="1"/>
</dbReference>
<organism evidence="11 12">
    <name type="scientific">Zingiber officinale</name>
    <name type="common">Ginger</name>
    <name type="synonym">Amomum zingiber</name>
    <dbReference type="NCBI Taxonomy" id="94328"/>
    <lineage>
        <taxon>Eukaryota</taxon>
        <taxon>Viridiplantae</taxon>
        <taxon>Streptophyta</taxon>
        <taxon>Embryophyta</taxon>
        <taxon>Tracheophyta</taxon>
        <taxon>Spermatophyta</taxon>
        <taxon>Magnoliopsida</taxon>
        <taxon>Liliopsida</taxon>
        <taxon>Zingiberales</taxon>
        <taxon>Zingiberaceae</taxon>
        <taxon>Zingiber</taxon>
    </lineage>
</organism>
<feature type="compositionally biased region" description="Basic and acidic residues" evidence="8">
    <location>
        <begin position="627"/>
        <end position="637"/>
    </location>
</feature>
<feature type="compositionally biased region" description="Polar residues" evidence="8">
    <location>
        <begin position="642"/>
        <end position="657"/>
    </location>
</feature>
<dbReference type="Pfam" id="PF00270">
    <property type="entry name" value="DEAD"/>
    <property type="match status" value="1"/>
</dbReference>
<comment type="caution">
    <text evidence="11">The sequence shown here is derived from an EMBL/GenBank/DDBJ whole genome shotgun (WGS) entry which is preliminary data.</text>
</comment>
<dbReference type="InterPro" id="IPR025696">
    <property type="entry name" value="Beta-barrel_MTR4"/>
</dbReference>
<feature type="domain" description="Helicase C-terminal" evidence="10">
    <location>
        <begin position="671"/>
        <end position="896"/>
    </location>
</feature>